<evidence type="ECO:0000256" key="1">
    <source>
        <dbReference type="ARBA" id="ARBA00022801"/>
    </source>
</evidence>
<dbReference type="InterPro" id="IPR050301">
    <property type="entry name" value="NTE"/>
</dbReference>
<feature type="active site" description="Proton acceptor" evidence="4">
    <location>
        <position position="166"/>
    </location>
</feature>
<dbReference type="RefSeq" id="WP_345720027.1">
    <property type="nucleotide sequence ID" value="NZ_BAABRU010000001.1"/>
</dbReference>
<dbReference type="PANTHER" id="PTHR14226:SF57">
    <property type="entry name" value="BLR7027 PROTEIN"/>
    <property type="match status" value="1"/>
</dbReference>
<accession>A0ABP9WT47</accession>
<dbReference type="InterPro" id="IPR016035">
    <property type="entry name" value="Acyl_Trfase/lysoPLipase"/>
</dbReference>
<keyword evidence="1 4" id="KW-0378">Hydrolase</keyword>
<dbReference type="SUPFAM" id="SSF52151">
    <property type="entry name" value="FabD/lysophospholipase-like"/>
    <property type="match status" value="1"/>
</dbReference>
<evidence type="ECO:0000256" key="3">
    <source>
        <dbReference type="ARBA" id="ARBA00023098"/>
    </source>
</evidence>
<feature type="active site" description="Nucleophile" evidence="4">
    <location>
        <position position="37"/>
    </location>
</feature>
<keyword evidence="3 4" id="KW-0443">Lipid metabolism</keyword>
<dbReference type="CDD" id="cd07209">
    <property type="entry name" value="Pat_hypo_Ecoli_Z1214_like"/>
    <property type="match status" value="1"/>
</dbReference>
<feature type="short sequence motif" description="GXSXG" evidence="4">
    <location>
        <begin position="35"/>
        <end position="39"/>
    </location>
</feature>
<evidence type="ECO:0000259" key="5">
    <source>
        <dbReference type="PROSITE" id="PS51635"/>
    </source>
</evidence>
<protein>
    <recommendedName>
        <fullName evidence="5">PNPLA domain-containing protein</fullName>
    </recommendedName>
</protein>
<comment type="caution">
    <text evidence="4">Lacks conserved residue(s) required for the propagation of feature annotation.</text>
</comment>
<dbReference type="PANTHER" id="PTHR14226">
    <property type="entry name" value="NEUROPATHY TARGET ESTERASE/SWISS CHEESE D.MELANOGASTER"/>
    <property type="match status" value="1"/>
</dbReference>
<feature type="domain" description="PNPLA" evidence="5">
    <location>
        <begin position="4"/>
        <end position="179"/>
    </location>
</feature>
<name>A0ABP9WT47_9CHLR</name>
<keyword evidence="7" id="KW-1185">Reference proteome</keyword>
<evidence type="ECO:0000256" key="4">
    <source>
        <dbReference type="PROSITE-ProRule" id="PRU01161"/>
    </source>
</evidence>
<proteinExistence type="predicted"/>
<dbReference type="Gene3D" id="3.40.1090.10">
    <property type="entry name" value="Cytosolic phospholipase A2 catalytic domain"/>
    <property type="match status" value="2"/>
</dbReference>
<keyword evidence="2 4" id="KW-0442">Lipid degradation</keyword>
<dbReference type="InterPro" id="IPR002641">
    <property type="entry name" value="PNPLA_dom"/>
</dbReference>
<comment type="caution">
    <text evidence="6">The sequence shown here is derived from an EMBL/GenBank/DDBJ whole genome shotgun (WGS) entry which is preliminary data.</text>
</comment>
<dbReference type="Pfam" id="PF01734">
    <property type="entry name" value="Patatin"/>
    <property type="match status" value="1"/>
</dbReference>
<sequence>MRAIVFSGGANRGSLQAGAALALLEAGIIPDLVVGSSVGSINGAVLACHPSLAGIQRIAQRWKSVKREDIFPGGSLRSAWRVVRGRGSLHHNHGLRRFILSLLPPNIRRFSDLAIPFFVTATNYRTGDMHLFGDDPRERLVDALMASAAVPPYLPAYHYRGETYLDGGFVSNLPIGVALQQGASEIWALEIGLDAAATVPPFGMRGSLTRTFDALMRRQMAHERELVRLAAKAGVKVHHIQMLHYSGLDVRDFRYSSQLMDLGYQSAKTYLSEQNQLAPVAAPIEPARRSKVEAALRTSIAAQAQLARLRFGILRGMLRRQGLPQDSVIPPS</sequence>
<dbReference type="PROSITE" id="PS51635">
    <property type="entry name" value="PNPLA"/>
    <property type="match status" value="1"/>
</dbReference>
<gene>
    <name evidence="6" type="ORF">Hgul01_00149</name>
</gene>
<feature type="short sequence motif" description="DGA/G" evidence="4">
    <location>
        <begin position="166"/>
        <end position="168"/>
    </location>
</feature>
<evidence type="ECO:0000313" key="6">
    <source>
        <dbReference type="EMBL" id="GAA5526377.1"/>
    </source>
</evidence>
<reference evidence="6 7" key="1">
    <citation type="submission" date="2024-02" db="EMBL/GenBank/DDBJ databases">
        <title>Herpetosiphon gulosus NBRC 112829.</title>
        <authorList>
            <person name="Ichikawa N."/>
            <person name="Katano-Makiyama Y."/>
            <person name="Hidaka K."/>
        </authorList>
    </citation>
    <scope>NUCLEOTIDE SEQUENCE [LARGE SCALE GENOMIC DNA]</scope>
    <source>
        <strain evidence="6 7">NBRC 112829</strain>
    </source>
</reference>
<dbReference type="Proteomes" id="UP001428290">
    <property type="component" value="Unassembled WGS sequence"/>
</dbReference>
<organism evidence="6 7">
    <name type="scientific">Herpetosiphon gulosus</name>
    <dbReference type="NCBI Taxonomy" id="1973496"/>
    <lineage>
        <taxon>Bacteria</taxon>
        <taxon>Bacillati</taxon>
        <taxon>Chloroflexota</taxon>
        <taxon>Chloroflexia</taxon>
        <taxon>Herpetosiphonales</taxon>
        <taxon>Herpetosiphonaceae</taxon>
        <taxon>Herpetosiphon</taxon>
    </lineage>
</organism>
<evidence type="ECO:0000313" key="7">
    <source>
        <dbReference type="Proteomes" id="UP001428290"/>
    </source>
</evidence>
<dbReference type="EMBL" id="BAABRU010000001">
    <property type="protein sequence ID" value="GAA5526377.1"/>
    <property type="molecule type" value="Genomic_DNA"/>
</dbReference>
<evidence type="ECO:0000256" key="2">
    <source>
        <dbReference type="ARBA" id="ARBA00022963"/>
    </source>
</evidence>